<protein>
    <submittedName>
        <fullName evidence="1">Uncharacterized protein</fullName>
    </submittedName>
</protein>
<dbReference type="AlphaFoldDB" id="A0A9D4V7B8"/>
<name>A0A9D4V7B8_ADICA</name>
<accession>A0A9D4V7B8</accession>
<reference evidence="1" key="1">
    <citation type="submission" date="2021-01" db="EMBL/GenBank/DDBJ databases">
        <title>Adiantum capillus-veneris genome.</title>
        <authorList>
            <person name="Fang Y."/>
            <person name="Liao Q."/>
        </authorList>
    </citation>
    <scope>NUCLEOTIDE SEQUENCE</scope>
    <source>
        <strain evidence="1">H3</strain>
        <tissue evidence="1">Leaf</tissue>
    </source>
</reference>
<comment type="caution">
    <text evidence="1">The sequence shown here is derived from an EMBL/GenBank/DDBJ whole genome shotgun (WGS) entry which is preliminary data.</text>
</comment>
<keyword evidence="2" id="KW-1185">Reference proteome</keyword>
<dbReference type="EMBL" id="JABFUD020000004">
    <property type="protein sequence ID" value="KAI5080508.1"/>
    <property type="molecule type" value="Genomic_DNA"/>
</dbReference>
<evidence type="ECO:0000313" key="2">
    <source>
        <dbReference type="Proteomes" id="UP000886520"/>
    </source>
</evidence>
<evidence type="ECO:0000313" key="1">
    <source>
        <dbReference type="EMBL" id="KAI5080508.1"/>
    </source>
</evidence>
<proteinExistence type="predicted"/>
<dbReference type="Proteomes" id="UP000886520">
    <property type="component" value="Chromosome 4"/>
</dbReference>
<gene>
    <name evidence="1" type="ORF">GOP47_0003691</name>
</gene>
<sequence>MTSRRSRGVLSSIPRLSFGIVATVKTEVAQKQLREGSRWVHSRDIACCDRQEAIPAIGDGDGDSDRKWRLTGWIHKRRWTIACGSLE</sequence>
<organism evidence="1 2">
    <name type="scientific">Adiantum capillus-veneris</name>
    <name type="common">Maidenhair fern</name>
    <dbReference type="NCBI Taxonomy" id="13818"/>
    <lineage>
        <taxon>Eukaryota</taxon>
        <taxon>Viridiplantae</taxon>
        <taxon>Streptophyta</taxon>
        <taxon>Embryophyta</taxon>
        <taxon>Tracheophyta</taxon>
        <taxon>Polypodiopsida</taxon>
        <taxon>Polypodiidae</taxon>
        <taxon>Polypodiales</taxon>
        <taxon>Pteridineae</taxon>
        <taxon>Pteridaceae</taxon>
        <taxon>Vittarioideae</taxon>
        <taxon>Adiantum</taxon>
    </lineage>
</organism>